<keyword evidence="4" id="KW-1185">Reference proteome</keyword>
<feature type="transmembrane region" description="Helical" evidence="1">
    <location>
        <begin position="67"/>
        <end position="87"/>
    </location>
</feature>
<dbReference type="PANTHER" id="PTHR28008:SF1">
    <property type="entry name" value="DOMAIN PROTEIN, PUTATIVE (AFU_ORTHOLOGUE AFUA_3G10980)-RELATED"/>
    <property type="match status" value="1"/>
</dbReference>
<protein>
    <submittedName>
        <fullName evidence="3">VanZ family protein</fullName>
    </submittedName>
</protein>
<feature type="transmembrane region" description="Helical" evidence="1">
    <location>
        <begin position="5"/>
        <end position="24"/>
    </location>
</feature>
<dbReference type="Pfam" id="PF04892">
    <property type="entry name" value="VanZ"/>
    <property type="match status" value="1"/>
</dbReference>
<comment type="caution">
    <text evidence="3">The sequence shown here is derived from an EMBL/GenBank/DDBJ whole genome shotgun (WGS) entry which is preliminary data.</text>
</comment>
<evidence type="ECO:0000313" key="3">
    <source>
        <dbReference type="EMBL" id="RXQ95121.1"/>
    </source>
</evidence>
<feature type="transmembrane region" description="Helical" evidence="1">
    <location>
        <begin position="99"/>
        <end position="119"/>
    </location>
</feature>
<proteinExistence type="predicted"/>
<gene>
    <name evidence="3" type="ORF">EO244_08720</name>
</gene>
<dbReference type="InterPro" id="IPR006976">
    <property type="entry name" value="VanZ-like"/>
</dbReference>
<dbReference type="Proteomes" id="UP000289703">
    <property type="component" value="Unassembled WGS sequence"/>
</dbReference>
<accession>A0A4Q1JLX9</accession>
<evidence type="ECO:0000259" key="2">
    <source>
        <dbReference type="Pfam" id="PF04892"/>
    </source>
</evidence>
<feature type="transmembrane region" description="Helical" evidence="1">
    <location>
        <begin position="44"/>
        <end position="60"/>
    </location>
</feature>
<keyword evidence="1" id="KW-1133">Transmembrane helix</keyword>
<dbReference type="NCBIfam" id="NF037970">
    <property type="entry name" value="vanZ_1"/>
    <property type="match status" value="1"/>
</dbReference>
<feature type="domain" description="VanZ-like" evidence="2">
    <location>
        <begin position="35"/>
        <end position="119"/>
    </location>
</feature>
<evidence type="ECO:0000313" key="4">
    <source>
        <dbReference type="Proteomes" id="UP000289703"/>
    </source>
</evidence>
<dbReference type="PANTHER" id="PTHR28008">
    <property type="entry name" value="DOMAIN PROTEIN, PUTATIVE (AFU_ORTHOLOGUE AFUA_3G10980)-RELATED"/>
    <property type="match status" value="1"/>
</dbReference>
<keyword evidence="1" id="KW-0472">Membrane</keyword>
<dbReference type="EMBL" id="SAXA01000006">
    <property type="protein sequence ID" value="RXQ95121.1"/>
    <property type="molecule type" value="Genomic_DNA"/>
</dbReference>
<dbReference type="OrthoDB" id="1524985at2"/>
<organism evidence="3 4">
    <name type="scientific">Ancylomarina salipaludis</name>
    <dbReference type="NCBI Taxonomy" id="2501299"/>
    <lineage>
        <taxon>Bacteria</taxon>
        <taxon>Pseudomonadati</taxon>
        <taxon>Bacteroidota</taxon>
        <taxon>Bacteroidia</taxon>
        <taxon>Marinilabiliales</taxon>
        <taxon>Marinifilaceae</taxon>
        <taxon>Ancylomarina</taxon>
    </lineage>
</organism>
<keyword evidence="1" id="KW-0812">Transmembrane</keyword>
<dbReference type="RefSeq" id="WP_129254279.1">
    <property type="nucleotide sequence ID" value="NZ_SAXA01000006.1"/>
</dbReference>
<name>A0A4Q1JLX9_9BACT</name>
<evidence type="ECO:0000256" key="1">
    <source>
        <dbReference type="SAM" id="Phobius"/>
    </source>
</evidence>
<reference evidence="3 4" key="1">
    <citation type="submission" date="2019-01" db="EMBL/GenBank/DDBJ databases">
        <title>Ancylomarina salipaludis sp. nov., isolated from a salt marsh.</title>
        <authorList>
            <person name="Yoon J.-H."/>
        </authorList>
    </citation>
    <scope>NUCLEOTIDE SEQUENCE [LARGE SCALE GENOMIC DNA]</scope>
    <source>
        <strain evidence="3 4">SHSM-M15</strain>
    </source>
</reference>
<sequence length="142" mass="16424">MGTNLLIRNIIWAMVIFVLCSVPGNDLPHTAMFEIPYFDKMVHFGLFFVMGIFLVAELRYQTNLSRIHIALITFAFITIYGGTIEILQERYFVDRSGDYWDLLADVAGGICSVLLFPFLKKQKDLLLNRKPFCNYSFLKKIL</sequence>
<dbReference type="AlphaFoldDB" id="A0A4Q1JLX9"/>